<feature type="transmembrane region" description="Helical" evidence="1">
    <location>
        <begin position="12"/>
        <end position="32"/>
    </location>
</feature>
<dbReference type="InterPro" id="IPR012902">
    <property type="entry name" value="N_methyl_site"/>
</dbReference>
<dbReference type="OrthoDB" id="6019428at2"/>
<name>C4LAD3_TOLAT</name>
<keyword evidence="3" id="KW-1185">Reference proteome</keyword>
<dbReference type="KEGG" id="tau:Tola_2514"/>
<evidence type="ECO:0000256" key="1">
    <source>
        <dbReference type="SAM" id="Phobius"/>
    </source>
</evidence>
<dbReference type="Proteomes" id="UP000009073">
    <property type="component" value="Chromosome"/>
</dbReference>
<organism evidence="2 3">
    <name type="scientific">Tolumonas auensis (strain DSM 9187 / NBRC 110442 / TA 4)</name>
    <dbReference type="NCBI Taxonomy" id="595494"/>
    <lineage>
        <taxon>Bacteria</taxon>
        <taxon>Pseudomonadati</taxon>
        <taxon>Pseudomonadota</taxon>
        <taxon>Gammaproteobacteria</taxon>
        <taxon>Aeromonadales</taxon>
        <taxon>Aeromonadaceae</taxon>
        <taxon>Tolumonas</taxon>
    </lineage>
</organism>
<accession>C4LAD3</accession>
<dbReference type="RefSeq" id="WP_015879557.1">
    <property type="nucleotide sequence ID" value="NC_012691.1"/>
</dbReference>
<evidence type="ECO:0000313" key="3">
    <source>
        <dbReference type="Proteomes" id="UP000009073"/>
    </source>
</evidence>
<gene>
    <name evidence="2" type="ordered locus">Tola_2514</name>
</gene>
<reference evidence="2 3" key="2">
    <citation type="journal article" date="2011" name="Stand. Genomic Sci.">
        <title>Complete genome sequence of Tolumonas auensis type strain (TA 4).</title>
        <authorList>
            <person name="Chertkov O."/>
            <person name="Copeland A."/>
            <person name="Lucas S."/>
            <person name="Lapidus A."/>
            <person name="Berry K.W."/>
            <person name="Detter J.C."/>
            <person name="Del Rio T.G."/>
            <person name="Hammon N."/>
            <person name="Dalin E."/>
            <person name="Tice H."/>
            <person name="Pitluck S."/>
            <person name="Richardson P."/>
            <person name="Bruce D."/>
            <person name="Goodwin L."/>
            <person name="Han C."/>
            <person name="Tapia R."/>
            <person name="Saunders E."/>
            <person name="Schmutz J."/>
            <person name="Brettin T."/>
            <person name="Larimer F."/>
            <person name="Land M."/>
            <person name="Hauser L."/>
            <person name="Spring S."/>
            <person name="Rohde M."/>
            <person name="Kyrpides N.C."/>
            <person name="Ivanova N."/>
            <person name="Goker M."/>
            <person name="Beller H.R."/>
            <person name="Klenk H.P."/>
            <person name="Woyke T."/>
        </authorList>
    </citation>
    <scope>NUCLEOTIDE SEQUENCE [LARGE SCALE GENOMIC DNA]</scope>
    <source>
        <strain evidence="3">DSM 9187 / TA4</strain>
    </source>
</reference>
<protein>
    <submittedName>
        <fullName evidence="2">Putative type IV pilin</fullName>
    </submittedName>
</protein>
<dbReference type="EMBL" id="CP001616">
    <property type="protein sequence ID" value="ACQ94108.1"/>
    <property type="molecule type" value="Genomic_DNA"/>
</dbReference>
<sequence>MMYFKKQQGVALLEVLIAFVIVTVSVVALYQLQNKYIRNEIASSARLTALQIAESKLDDLRTFGSLTVSSGVPSYDIIGNNTGGTIASGAISSSNANVDPFVYNLSWSVTPRAGSNDVTVTVSWNDGNGPNNVKLTGSVVQTTRISADRLTNSSKAGNYKPVVKYTPVSNSDSGVVAVSLGGAYMQETTKPLPDVSSNGGGVEVKFSTVTYNTNLNTQNLSDYSTVACDCTFESGYKSTALPATLITINGLLYWSAPTTPDLKSKSWGSPSGNKNATLCSVCCENHFDNVLGGEFKDYYNRLNYPSSKYDSSLSMVTNGSYIDSCRLLRIDGMYKPMPDWNLVKLVVMDADFLKKPANLTSYQNYIKYVVKSYVELQKKDSWPEHNPSLISDSTATSIQSFSQWLTTNYSIGGDTSTSINFDLTAATNPDRQIIARGIFVDIMPDDWVDLLDTDTAGSTYLQKVPFFDINMTLISQWSSSNTAVATVASEPIQTLDLNKSYYGVYSRGYTAPISSGATVIKVTAFQGNSSVAAYQINNKSAEMPVSAYDNSKAVTDTLTLSVDGTLAPETVIASGRLYCLDQTSITTGTGKDKVTNYSATACLTNGNNKTFDLLNLSCTKSDININASPAYIPFTCTTTQGATLDISVTGIADGYSINPSNPKTVVIPENAGSAVDVGCITVYQTILNSLPGIQFDSQGCVSSN</sequence>
<proteinExistence type="predicted"/>
<keyword evidence="1" id="KW-0812">Transmembrane</keyword>
<dbReference type="eggNOG" id="COG4967">
    <property type="taxonomic scope" value="Bacteria"/>
</dbReference>
<dbReference type="AlphaFoldDB" id="C4LAD3"/>
<dbReference type="HOGENOM" id="CLU_404823_0_0_6"/>
<reference evidence="3" key="1">
    <citation type="submission" date="2009-05" db="EMBL/GenBank/DDBJ databases">
        <title>Complete sequence of Tolumonas auensis DSM 9187.</title>
        <authorList>
            <consortium name="US DOE Joint Genome Institute"/>
            <person name="Lucas S."/>
            <person name="Copeland A."/>
            <person name="Lapidus A."/>
            <person name="Glavina del Rio T."/>
            <person name="Tice H."/>
            <person name="Bruce D."/>
            <person name="Goodwin L."/>
            <person name="Pitluck S."/>
            <person name="Chertkov O."/>
            <person name="Brettin T."/>
            <person name="Detter J.C."/>
            <person name="Han C."/>
            <person name="Larimer F."/>
            <person name="Land M."/>
            <person name="Hauser L."/>
            <person name="Kyrpides N."/>
            <person name="Mikhailova N."/>
            <person name="Spring S."/>
            <person name="Beller H."/>
        </authorList>
    </citation>
    <scope>NUCLEOTIDE SEQUENCE [LARGE SCALE GENOMIC DNA]</scope>
    <source>
        <strain evidence="3">DSM 9187 / TA4</strain>
    </source>
</reference>
<dbReference type="STRING" id="595494.Tola_2514"/>
<evidence type="ECO:0000313" key="2">
    <source>
        <dbReference type="EMBL" id="ACQ94108.1"/>
    </source>
</evidence>
<keyword evidence="1" id="KW-0472">Membrane</keyword>
<keyword evidence="1" id="KW-1133">Transmembrane helix</keyword>
<dbReference type="Pfam" id="PF07963">
    <property type="entry name" value="N_methyl"/>
    <property type="match status" value="1"/>
</dbReference>